<evidence type="ECO:0000256" key="1">
    <source>
        <dbReference type="SAM" id="MobiDB-lite"/>
    </source>
</evidence>
<dbReference type="AlphaFoldDB" id="A0A2P6S053"/>
<feature type="compositionally biased region" description="Basic residues" evidence="1">
    <location>
        <begin position="1"/>
        <end position="16"/>
    </location>
</feature>
<feature type="region of interest" description="Disordered" evidence="1">
    <location>
        <begin position="266"/>
        <end position="329"/>
    </location>
</feature>
<proteinExistence type="predicted"/>
<dbReference type="PANTHER" id="PTHR37187">
    <property type="entry name" value="EXPRESSED PROTEIN"/>
    <property type="match status" value="1"/>
</dbReference>
<reference evidence="2 3" key="1">
    <citation type="journal article" date="2018" name="Nat. Genet.">
        <title>The Rosa genome provides new insights in the design of modern roses.</title>
        <authorList>
            <person name="Bendahmane M."/>
        </authorList>
    </citation>
    <scope>NUCLEOTIDE SEQUENCE [LARGE SCALE GENOMIC DNA]</scope>
    <source>
        <strain evidence="3">cv. Old Blush</strain>
    </source>
</reference>
<evidence type="ECO:0000313" key="3">
    <source>
        <dbReference type="Proteomes" id="UP000238479"/>
    </source>
</evidence>
<feature type="region of interest" description="Disordered" evidence="1">
    <location>
        <begin position="174"/>
        <end position="231"/>
    </location>
</feature>
<organism evidence="2 3">
    <name type="scientific">Rosa chinensis</name>
    <name type="common">China rose</name>
    <dbReference type="NCBI Taxonomy" id="74649"/>
    <lineage>
        <taxon>Eukaryota</taxon>
        <taxon>Viridiplantae</taxon>
        <taxon>Streptophyta</taxon>
        <taxon>Embryophyta</taxon>
        <taxon>Tracheophyta</taxon>
        <taxon>Spermatophyta</taxon>
        <taxon>Magnoliopsida</taxon>
        <taxon>eudicotyledons</taxon>
        <taxon>Gunneridae</taxon>
        <taxon>Pentapetalae</taxon>
        <taxon>rosids</taxon>
        <taxon>fabids</taxon>
        <taxon>Rosales</taxon>
        <taxon>Rosaceae</taxon>
        <taxon>Rosoideae</taxon>
        <taxon>Rosoideae incertae sedis</taxon>
        <taxon>Rosa</taxon>
    </lineage>
</organism>
<feature type="region of interest" description="Disordered" evidence="1">
    <location>
        <begin position="1"/>
        <end position="22"/>
    </location>
</feature>
<feature type="compositionally biased region" description="Basic and acidic residues" evidence="1">
    <location>
        <begin position="175"/>
        <end position="185"/>
    </location>
</feature>
<accession>A0A2P6S053</accession>
<dbReference type="OrthoDB" id="1926326at2759"/>
<dbReference type="PANTHER" id="PTHR37187:SF7">
    <property type="entry name" value="EXPRESSED PROTEIN"/>
    <property type="match status" value="1"/>
</dbReference>
<evidence type="ECO:0000313" key="2">
    <source>
        <dbReference type="EMBL" id="PRQ52067.1"/>
    </source>
</evidence>
<feature type="compositionally biased region" description="Polar residues" evidence="1">
    <location>
        <begin position="214"/>
        <end position="231"/>
    </location>
</feature>
<dbReference type="OMA" id="SSWKSCC"/>
<sequence>MPSRPKKKASKKKLKHSTAQPIIHHSLPTIQIQVQESFVETNSEVKFCYEKELSGCETASVTCQDHSSHQYLAEEEQETRKLSVDHHQMADSSNGKLEETRKVQEGEVVESVRDIAIDDSSVEHAKKAHEEPAEAAEESTVVVGLGEVVENKEEDVVPVSVVETETSVVDDVVEPEEKEKEEEKQYVPSVDETDGPSPVVENVVPEEIEEKTSTDLVSNGVEESTLPSLSEDMTNALSKGIEETEVPCSDEKEEEVVPTVEVKLPVVEETSTGESSGADYMVTSESVDDDSSKQSKQSPEVPVSPPVESIDAGEEYGKPEISETAENPSIVSVTRAPLQPTSWRSCCGLFEVLRRSDR</sequence>
<dbReference type="Proteomes" id="UP000238479">
    <property type="component" value="Chromosome 2"/>
</dbReference>
<dbReference type="Gramene" id="PRQ52067">
    <property type="protein sequence ID" value="PRQ52067"/>
    <property type="gene ID" value="RchiOBHm_Chr2g0151471"/>
</dbReference>
<feature type="compositionally biased region" description="Low complexity" evidence="1">
    <location>
        <begin position="294"/>
        <end position="309"/>
    </location>
</feature>
<protein>
    <submittedName>
        <fullName evidence="2">Uncharacterized protein</fullName>
    </submittedName>
</protein>
<name>A0A2P6S053_ROSCH</name>
<dbReference type="EMBL" id="PDCK01000040">
    <property type="protein sequence ID" value="PRQ52067.1"/>
    <property type="molecule type" value="Genomic_DNA"/>
</dbReference>
<gene>
    <name evidence="2" type="ORF">RchiOBHm_Chr2g0151471</name>
</gene>
<keyword evidence="3" id="KW-1185">Reference proteome</keyword>
<comment type="caution">
    <text evidence="2">The sequence shown here is derived from an EMBL/GenBank/DDBJ whole genome shotgun (WGS) entry which is preliminary data.</text>
</comment>